<keyword evidence="8 9" id="KW-0066">ATP synthesis</keyword>
<evidence type="ECO:0000256" key="9">
    <source>
        <dbReference type="HAMAP-Rule" id="MF_00530"/>
    </source>
</evidence>
<comment type="similarity">
    <text evidence="3 9 10">Belongs to the ATPase epsilon chain family.</text>
</comment>
<dbReference type="Gene3D" id="2.60.15.10">
    <property type="entry name" value="F0F1 ATP synthase delta/epsilon subunit, N-terminal"/>
    <property type="match status" value="1"/>
</dbReference>
<dbReference type="SUPFAM" id="SSF51344">
    <property type="entry name" value="Epsilon subunit of F1F0-ATP synthase N-terminal domain"/>
    <property type="match status" value="1"/>
</dbReference>
<dbReference type="CDD" id="cd12152">
    <property type="entry name" value="F1-ATPase_delta"/>
    <property type="match status" value="1"/>
</dbReference>
<evidence type="ECO:0000259" key="12">
    <source>
        <dbReference type="Pfam" id="PF02823"/>
    </source>
</evidence>
<keyword evidence="4 9" id="KW-0813">Transport</keyword>
<evidence type="ECO:0000256" key="11">
    <source>
        <dbReference type="SAM" id="Coils"/>
    </source>
</evidence>
<keyword evidence="9" id="KW-1003">Cell membrane</keyword>
<dbReference type="Proteomes" id="UP000190774">
    <property type="component" value="Unassembled WGS sequence"/>
</dbReference>
<evidence type="ECO:0000313" key="13">
    <source>
        <dbReference type="EMBL" id="SKA88616.1"/>
    </source>
</evidence>
<proteinExistence type="inferred from homology"/>
<organism evidence="13 14">
    <name type="scientific">Prosthecobacter debontii</name>
    <dbReference type="NCBI Taxonomy" id="48467"/>
    <lineage>
        <taxon>Bacteria</taxon>
        <taxon>Pseudomonadati</taxon>
        <taxon>Verrucomicrobiota</taxon>
        <taxon>Verrucomicrobiia</taxon>
        <taxon>Verrucomicrobiales</taxon>
        <taxon>Verrucomicrobiaceae</taxon>
        <taxon>Prosthecobacter</taxon>
    </lineage>
</organism>
<dbReference type="Pfam" id="PF02823">
    <property type="entry name" value="ATP-synt_DE_N"/>
    <property type="match status" value="1"/>
</dbReference>
<name>A0A1T4XGE0_9BACT</name>
<evidence type="ECO:0000256" key="3">
    <source>
        <dbReference type="ARBA" id="ARBA00005712"/>
    </source>
</evidence>
<dbReference type="RefSeq" id="WP_078812659.1">
    <property type="nucleotide sequence ID" value="NZ_FUYE01000004.1"/>
</dbReference>
<evidence type="ECO:0000256" key="5">
    <source>
        <dbReference type="ARBA" id="ARBA00023065"/>
    </source>
</evidence>
<dbReference type="PANTHER" id="PTHR13822">
    <property type="entry name" value="ATP SYNTHASE DELTA/EPSILON CHAIN"/>
    <property type="match status" value="1"/>
</dbReference>
<evidence type="ECO:0000256" key="8">
    <source>
        <dbReference type="ARBA" id="ARBA00023310"/>
    </source>
</evidence>
<dbReference type="PANTHER" id="PTHR13822:SF10">
    <property type="entry name" value="ATP SYNTHASE EPSILON CHAIN, CHLOROPLASTIC"/>
    <property type="match status" value="1"/>
</dbReference>
<keyword evidence="11" id="KW-0175">Coiled coil</keyword>
<dbReference type="InterPro" id="IPR036771">
    <property type="entry name" value="ATPsynth_dsu/esu_N"/>
</dbReference>
<dbReference type="GO" id="GO:0005886">
    <property type="term" value="C:plasma membrane"/>
    <property type="evidence" value="ECO:0007669"/>
    <property type="project" value="UniProtKB-SubCell"/>
</dbReference>
<protein>
    <recommendedName>
        <fullName evidence="9">ATP synthase epsilon chain</fullName>
    </recommendedName>
    <alternativeName>
        <fullName evidence="9">ATP synthase F1 sector epsilon subunit</fullName>
    </alternativeName>
    <alternativeName>
        <fullName evidence="9">F-ATPase epsilon subunit</fullName>
    </alternativeName>
</protein>
<dbReference type="InterPro" id="IPR001469">
    <property type="entry name" value="ATP_synth_F1_dsu/esu"/>
</dbReference>
<dbReference type="NCBIfam" id="TIGR01216">
    <property type="entry name" value="ATP_synt_epsi"/>
    <property type="match status" value="1"/>
</dbReference>
<keyword evidence="7 9" id="KW-0139">CF(1)</keyword>
<evidence type="ECO:0000256" key="6">
    <source>
        <dbReference type="ARBA" id="ARBA00023136"/>
    </source>
</evidence>
<keyword evidence="6 9" id="KW-0472">Membrane</keyword>
<evidence type="ECO:0000256" key="1">
    <source>
        <dbReference type="ARBA" id="ARBA00003543"/>
    </source>
</evidence>
<comment type="subunit">
    <text evidence="9 10">F-type ATPases have 2 components, CF(1) - the catalytic core - and CF(0) - the membrane proton channel. CF(1) has five subunits: alpha(3), beta(3), gamma(1), delta(1), epsilon(1). CF(0) has three main subunits: a, b and c.</text>
</comment>
<evidence type="ECO:0000256" key="10">
    <source>
        <dbReference type="RuleBase" id="RU003656"/>
    </source>
</evidence>
<feature type="coiled-coil region" evidence="11">
    <location>
        <begin position="89"/>
        <end position="116"/>
    </location>
</feature>
<keyword evidence="14" id="KW-1185">Reference proteome</keyword>
<dbReference type="AlphaFoldDB" id="A0A1T4XGE0"/>
<dbReference type="GO" id="GO:0005524">
    <property type="term" value="F:ATP binding"/>
    <property type="evidence" value="ECO:0007669"/>
    <property type="project" value="UniProtKB-UniRule"/>
</dbReference>
<reference evidence="14" key="1">
    <citation type="submission" date="2017-02" db="EMBL/GenBank/DDBJ databases">
        <authorList>
            <person name="Varghese N."/>
            <person name="Submissions S."/>
        </authorList>
    </citation>
    <scope>NUCLEOTIDE SEQUENCE [LARGE SCALE GENOMIC DNA]</scope>
    <source>
        <strain evidence="14">ATCC 700200</strain>
    </source>
</reference>
<evidence type="ECO:0000256" key="2">
    <source>
        <dbReference type="ARBA" id="ARBA00004184"/>
    </source>
</evidence>
<evidence type="ECO:0000313" key="14">
    <source>
        <dbReference type="Proteomes" id="UP000190774"/>
    </source>
</evidence>
<keyword evidence="9" id="KW-0375">Hydrogen ion transport</keyword>
<gene>
    <name evidence="9" type="primary">atpC</name>
    <name evidence="13" type="ORF">SAMN02745166_01455</name>
</gene>
<dbReference type="HAMAP" id="MF_00530">
    <property type="entry name" value="ATP_synth_epsil_bac"/>
    <property type="match status" value="1"/>
</dbReference>
<dbReference type="EMBL" id="FUYE01000004">
    <property type="protein sequence ID" value="SKA88616.1"/>
    <property type="molecule type" value="Genomic_DNA"/>
</dbReference>
<dbReference type="STRING" id="48467.SAMN02745166_01455"/>
<dbReference type="GO" id="GO:0012505">
    <property type="term" value="C:endomembrane system"/>
    <property type="evidence" value="ECO:0007669"/>
    <property type="project" value="UniProtKB-SubCell"/>
</dbReference>
<dbReference type="InterPro" id="IPR020546">
    <property type="entry name" value="ATP_synth_F1_dsu/esu_N"/>
</dbReference>
<evidence type="ECO:0000256" key="4">
    <source>
        <dbReference type="ARBA" id="ARBA00022448"/>
    </source>
</evidence>
<dbReference type="GO" id="GO:0046933">
    <property type="term" value="F:proton-transporting ATP synthase activity, rotational mechanism"/>
    <property type="evidence" value="ECO:0007669"/>
    <property type="project" value="UniProtKB-UniRule"/>
</dbReference>
<dbReference type="OrthoDB" id="9804110at2"/>
<dbReference type="GO" id="GO:0045259">
    <property type="term" value="C:proton-transporting ATP synthase complex"/>
    <property type="evidence" value="ECO:0007669"/>
    <property type="project" value="UniProtKB-KW"/>
</dbReference>
<feature type="domain" description="ATP synthase F1 complex delta/epsilon subunit N-terminal" evidence="12">
    <location>
        <begin position="3"/>
        <end position="81"/>
    </location>
</feature>
<evidence type="ECO:0000256" key="7">
    <source>
        <dbReference type="ARBA" id="ARBA00023196"/>
    </source>
</evidence>
<comment type="function">
    <text evidence="1 9">Produces ATP from ADP in the presence of a proton gradient across the membrane.</text>
</comment>
<comment type="subcellular location">
    <subcellularLocation>
        <location evidence="9">Cell membrane</location>
        <topology evidence="9">Peripheral membrane protein</topology>
    </subcellularLocation>
    <subcellularLocation>
        <location evidence="2">Endomembrane system</location>
        <topology evidence="2">Peripheral membrane protein</topology>
    </subcellularLocation>
</comment>
<accession>A0A1T4XGE0</accession>
<keyword evidence="5 9" id="KW-0406">Ion transport</keyword>
<sequence>MPLKLEIVTPEARIFSDEVDTVVLPGFEGEMGVLPSHAPLVTTLQVGELRYTKGGKTTELAVGEGLVEVTGSTTRVLTDMAIGSDDIDEKAVEEALERAKRALEDLKQGEQQSEVAAVMAMIQRSTAQLHLKRKRKTV</sequence>